<dbReference type="AlphaFoldDB" id="A0A0F8VBS3"/>
<dbReference type="EMBL" id="LAZR01070368">
    <property type="protein sequence ID" value="KKK41832.1"/>
    <property type="molecule type" value="Genomic_DNA"/>
</dbReference>
<reference evidence="1" key="1">
    <citation type="journal article" date="2015" name="Nature">
        <title>Complex archaea that bridge the gap between prokaryotes and eukaryotes.</title>
        <authorList>
            <person name="Spang A."/>
            <person name="Saw J.H."/>
            <person name="Jorgensen S.L."/>
            <person name="Zaremba-Niedzwiedzka K."/>
            <person name="Martijn J."/>
            <person name="Lind A.E."/>
            <person name="van Eijk R."/>
            <person name="Schleper C."/>
            <person name="Guy L."/>
            <person name="Ettema T.J."/>
        </authorList>
    </citation>
    <scope>NUCLEOTIDE SEQUENCE</scope>
</reference>
<protein>
    <submittedName>
        <fullName evidence="1">Uncharacterized protein</fullName>
    </submittedName>
</protein>
<gene>
    <name evidence="1" type="ORF">LCGC14_2495410</name>
</gene>
<evidence type="ECO:0000313" key="1">
    <source>
        <dbReference type="EMBL" id="KKK41832.1"/>
    </source>
</evidence>
<comment type="caution">
    <text evidence="1">The sequence shown here is derived from an EMBL/GenBank/DDBJ whole genome shotgun (WGS) entry which is preliminary data.</text>
</comment>
<proteinExistence type="predicted"/>
<accession>A0A0F8VBS3</accession>
<name>A0A0F8VBS3_9ZZZZ</name>
<organism evidence="1">
    <name type="scientific">marine sediment metagenome</name>
    <dbReference type="NCBI Taxonomy" id="412755"/>
    <lineage>
        <taxon>unclassified sequences</taxon>
        <taxon>metagenomes</taxon>
        <taxon>ecological metagenomes</taxon>
    </lineage>
</organism>
<sequence length="198" mass="23323">MENPHQRRGNGFAVHRLHWGDVTVRCERHGCIQDFTFKLDCYERLCETKRPQCRTRSRQAPVRFAWAVTIRIGTIPITQSTDGNHLCLFLRELLPWPTDARRVQYLLTDKTTLKRAALFLNLACWWQWPVGRGFKGRNVLYFSHIENFGEIRIIGSVKHQLHHSYELFLRNGNIAIIRNFWYIISNSTRGMVLGKIFP</sequence>